<evidence type="ECO:0000259" key="2">
    <source>
        <dbReference type="Pfam" id="PF23470"/>
    </source>
</evidence>
<dbReference type="KEGG" id="dka:DKAM_0809"/>
<proteinExistence type="predicted"/>
<dbReference type="PANTHER" id="PTHR40663">
    <property type="match status" value="1"/>
</dbReference>
<evidence type="ECO:0000259" key="1">
    <source>
        <dbReference type="Pfam" id="PF21476"/>
    </source>
</evidence>
<dbReference type="GeneID" id="7170961"/>
<dbReference type="AlphaFoldDB" id="B8D4V4"/>
<feature type="domain" description="PF0610-like winged HTH N-terminal" evidence="1">
    <location>
        <begin position="14"/>
        <end position="68"/>
    </location>
</feature>
<protein>
    <submittedName>
        <fullName evidence="3">Predicted transcriptional regulator consisting of an HTH domain fused to a Zn-ribbon</fullName>
    </submittedName>
</protein>
<dbReference type="InterPro" id="IPR038767">
    <property type="entry name" value="PF0610-like"/>
</dbReference>
<dbReference type="Pfam" id="PF21476">
    <property type="entry name" value="PF0610-like_N"/>
    <property type="match status" value="1"/>
</dbReference>
<dbReference type="EMBL" id="CP001140">
    <property type="protein sequence ID" value="ACL11135.1"/>
    <property type="molecule type" value="Genomic_DNA"/>
</dbReference>
<dbReference type="Pfam" id="PF23470">
    <property type="entry name" value="Zn_ribbon_PF0610"/>
    <property type="match status" value="1"/>
</dbReference>
<dbReference type="PANTHER" id="PTHR40663:SF2">
    <property type="entry name" value="TRANSCRIPTIONAL REGULATOR"/>
    <property type="match status" value="1"/>
</dbReference>
<dbReference type="InterPro" id="IPR057022">
    <property type="entry name" value="PF0610-like_Zn_ribbon_C"/>
</dbReference>
<feature type="domain" description="PF0610-like rubredoxin-like zinc beta-ribbon C-terminal" evidence="2">
    <location>
        <begin position="73"/>
        <end position="111"/>
    </location>
</feature>
<accession>B8D4V4</accession>
<gene>
    <name evidence="3" type="ordered locus">DKAM_0809</name>
</gene>
<dbReference type="eggNOG" id="arCOG04479">
    <property type="taxonomic scope" value="Archaea"/>
</dbReference>
<dbReference type="HOGENOM" id="CLU_162441_0_0_2"/>
<dbReference type="SUPFAM" id="SSF46785">
    <property type="entry name" value="Winged helix' DNA-binding domain"/>
    <property type="match status" value="1"/>
</dbReference>
<name>B8D4V4_DESA1</name>
<evidence type="ECO:0000313" key="4">
    <source>
        <dbReference type="Proteomes" id="UP000006903"/>
    </source>
</evidence>
<dbReference type="Proteomes" id="UP000006903">
    <property type="component" value="Chromosome"/>
</dbReference>
<organism evidence="3 4">
    <name type="scientific">Desulfurococcus amylolyticus (strain DSM 18924 / JCM 16383 / VKM B-2413 / 1221n)</name>
    <name type="common">Desulfurococcus kamchatkensis</name>
    <dbReference type="NCBI Taxonomy" id="490899"/>
    <lineage>
        <taxon>Archaea</taxon>
        <taxon>Thermoproteota</taxon>
        <taxon>Thermoprotei</taxon>
        <taxon>Desulfurococcales</taxon>
        <taxon>Desulfurococcaceae</taxon>
        <taxon>Desulfurococcus</taxon>
    </lineage>
</organism>
<dbReference type="STRING" id="490899.DKAM_0809"/>
<reference evidence="3 4" key="1">
    <citation type="journal article" date="2009" name="J. Bacteriol.">
        <title>Complete genome sequence of the anaerobic, protein-degrading hyperthermophilic crenarchaeon Desulfurococcus kamchatkensis.</title>
        <authorList>
            <person name="Ravin N.V."/>
            <person name="Mardanov A.V."/>
            <person name="Beletsky A.V."/>
            <person name="Kublanov I.V."/>
            <person name="Kolganova T.V."/>
            <person name="Lebedinsky A.V."/>
            <person name="Chernyh N.A."/>
            <person name="Bonch-Osmolovskaya E.A."/>
            <person name="Skryabin K.G."/>
        </authorList>
    </citation>
    <scope>NUCLEOTIDE SEQUENCE [LARGE SCALE GENOMIC DNA]</scope>
    <source>
        <strain evidence="4">DSM 18924 / JCM 16383 / VKM B-2413 / 1221n</strain>
    </source>
</reference>
<evidence type="ECO:0000313" key="3">
    <source>
        <dbReference type="EMBL" id="ACL11135.1"/>
    </source>
</evidence>
<dbReference type="InterPro" id="IPR036390">
    <property type="entry name" value="WH_DNA-bd_sf"/>
</dbReference>
<dbReference type="RefSeq" id="WP_012608476.1">
    <property type="nucleotide sequence ID" value="NC_011766.1"/>
</dbReference>
<sequence>MYRTWVVIVGDFETSREKIIRLLRETTRPLTVREIISILQLNTTPREVYEDLLHIAKSVFSKSNGEEVLLMEPPRCRKCGYVFKDLGRPKEVSRCPRCKSEWIEPPRFIISKRGNH</sequence>
<dbReference type="InterPro" id="IPR049159">
    <property type="entry name" value="PF0610-like_wHTH_N"/>
</dbReference>